<name>A0A0E9R6W8_ANGAN</name>
<organism evidence="2">
    <name type="scientific">Anguilla anguilla</name>
    <name type="common">European freshwater eel</name>
    <name type="synonym">Muraena anguilla</name>
    <dbReference type="NCBI Taxonomy" id="7936"/>
    <lineage>
        <taxon>Eukaryota</taxon>
        <taxon>Metazoa</taxon>
        <taxon>Chordata</taxon>
        <taxon>Craniata</taxon>
        <taxon>Vertebrata</taxon>
        <taxon>Euteleostomi</taxon>
        <taxon>Actinopterygii</taxon>
        <taxon>Neopterygii</taxon>
        <taxon>Teleostei</taxon>
        <taxon>Anguilliformes</taxon>
        <taxon>Anguillidae</taxon>
        <taxon>Anguilla</taxon>
    </lineage>
</organism>
<dbReference type="EMBL" id="GBXM01084060">
    <property type="protein sequence ID" value="JAH24517.1"/>
    <property type="molecule type" value="Transcribed_RNA"/>
</dbReference>
<dbReference type="AlphaFoldDB" id="A0A0E9R6W8"/>
<feature type="chain" id="PRO_5002432259" description="Secreted protein" evidence="1">
    <location>
        <begin position="22"/>
        <end position="81"/>
    </location>
</feature>
<keyword evidence="1" id="KW-0732">Signal</keyword>
<feature type="signal peptide" evidence="1">
    <location>
        <begin position="1"/>
        <end position="21"/>
    </location>
</feature>
<evidence type="ECO:0000256" key="1">
    <source>
        <dbReference type="SAM" id="SignalP"/>
    </source>
</evidence>
<proteinExistence type="predicted"/>
<reference evidence="2" key="2">
    <citation type="journal article" date="2015" name="Fish Shellfish Immunol.">
        <title>Early steps in the European eel (Anguilla anguilla)-Vibrio vulnificus interaction in the gills: Role of the RtxA13 toxin.</title>
        <authorList>
            <person name="Callol A."/>
            <person name="Pajuelo D."/>
            <person name="Ebbesson L."/>
            <person name="Teles M."/>
            <person name="MacKenzie S."/>
            <person name="Amaro C."/>
        </authorList>
    </citation>
    <scope>NUCLEOTIDE SEQUENCE</scope>
</reference>
<evidence type="ECO:0008006" key="3">
    <source>
        <dbReference type="Google" id="ProtNLM"/>
    </source>
</evidence>
<reference evidence="2" key="1">
    <citation type="submission" date="2014-11" db="EMBL/GenBank/DDBJ databases">
        <authorList>
            <person name="Amaro Gonzalez C."/>
        </authorList>
    </citation>
    <scope>NUCLEOTIDE SEQUENCE</scope>
</reference>
<evidence type="ECO:0000313" key="2">
    <source>
        <dbReference type="EMBL" id="JAH24517.1"/>
    </source>
</evidence>
<accession>A0A0E9R6W8</accession>
<protein>
    <recommendedName>
        <fullName evidence="3">Secreted protein</fullName>
    </recommendedName>
</protein>
<sequence length="81" mass="9403">MSLYSVILLSIHFYPFSCWLAEPLAVVILEFTCDNSETRPLPLCRAILTLFQKFFDYCTMQANGGVFSVHNHNRKQKIDQM</sequence>